<sequence>MQTISTEKDEGGMSEGSDDSEVGGGVDPFLYKVPGQECDHGKVKIVTVYDFTLLCQRNLGSEEAVGAFLLLLKGTVFASVRQHAYLEGGRSSRRRGSDFLTDFEREFKNAQRELESVPEADVTTMAPAPGMVSQMGRGCGGAMGGMALTEGGWRHVFSSHAPHMRAVGTAVGEDHAGAPQQQVGDRQMVRGVRSQDSHSMYPEFPTV</sequence>
<feature type="compositionally biased region" description="Basic and acidic residues" evidence="1">
    <location>
        <begin position="1"/>
        <end position="11"/>
    </location>
</feature>
<dbReference type="AlphaFoldDB" id="A0A0G4H918"/>
<evidence type="ECO:0000256" key="1">
    <source>
        <dbReference type="SAM" id="MobiDB-lite"/>
    </source>
</evidence>
<name>A0A0G4H918_9ALVE</name>
<dbReference type="EMBL" id="CDMZ01002039">
    <property type="protein sequence ID" value="CEM40458.1"/>
    <property type="molecule type" value="Genomic_DNA"/>
</dbReference>
<feature type="region of interest" description="Disordered" evidence="1">
    <location>
        <begin position="173"/>
        <end position="207"/>
    </location>
</feature>
<organism evidence="2">
    <name type="scientific">Chromera velia CCMP2878</name>
    <dbReference type="NCBI Taxonomy" id="1169474"/>
    <lineage>
        <taxon>Eukaryota</taxon>
        <taxon>Sar</taxon>
        <taxon>Alveolata</taxon>
        <taxon>Colpodellida</taxon>
        <taxon>Chromeraceae</taxon>
        <taxon>Chromera</taxon>
    </lineage>
</organism>
<gene>
    <name evidence="2" type="ORF">Cvel_5954</name>
</gene>
<proteinExistence type="predicted"/>
<protein>
    <submittedName>
        <fullName evidence="2">Uncharacterized protein</fullName>
    </submittedName>
</protein>
<feature type="region of interest" description="Disordered" evidence="1">
    <location>
        <begin position="1"/>
        <end position="26"/>
    </location>
</feature>
<dbReference type="VEuPathDB" id="CryptoDB:Cvel_5954"/>
<evidence type="ECO:0000313" key="2">
    <source>
        <dbReference type="EMBL" id="CEM40458.1"/>
    </source>
</evidence>
<reference evidence="2" key="1">
    <citation type="submission" date="2014-11" db="EMBL/GenBank/DDBJ databases">
        <authorList>
            <person name="Otto D Thomas"/>
            <person name="Naeem Raeece"/>
        </authorList>
    </citation>
    <scope>NUCLEOTIDE SEQUENCE</scope>
</reference>
<accession>A0A0G4H918</accession>